<evidence type="ECO:0000256" key="1">
    <source>
        <dbReference type="ARBA" id="ARBA00001962"/>
    </source>
</evidence>
<reference evidence="6 7" key="1">
    <citation type="journal article" date="2019" name="Nat. Med.">
        <title>A library of human gut bacterial isolates paired with longitudinal multiomics data enables mechanistic microbiome research.</title>
        <authorList>
            <person name="Poyet M."/>
            <person name="Groussin M."/>
            <person name="Gibbons S.M."/>
            <person name="Avila-Pacheco J."/>
            <person name="Jiang X."/>
            <person name="Kearney S.M."/>
            <person name="Perrotta A.R."/>
            <person name="Berdy B."/>
            <person name="Zhao S."/>
            <person name="Lieberman T.D."/>
            <person name="Swanson P.K."/>
            <person name="Smith M."/>
            <person name="Roesemann S."/>
            <person name="Alexander J.E."/>
            <person name="Rich S.A."/>
            <person name="Livny J."/>
            <person name="Vlamakis H."/>
            <person name="Clish C."/>
            <person name="Bullock K."/>
            <person name="Deik A."/>
            <person name="Scott J."/>
            <person name="Pierce K.A."/>
            <person name="Xavier R.J."/>
            <person name="Alm E.J."/>
        </authorList>
    </citation>
    <scope>NUCLEOTIDE SEQUENCE [LARGE SCALE GENOMIC DNA]</scope>
    <source>
        <strain evidence="6 7">BIOML-A2</strain>
    </source>
</reference>
<dbReference type="Pfam" id="PF25137">
    <property type="entry name" value="ADH_Fe_C"/>
    <property type="match status" value="1"/>
</dbReference>
<gene>
    <name evidence="6" type="ORF">GMD42_08950</name>
</gene>
<dbReference type="GO" id="GO:0046872">
    <property type="term" value="F:metal ion binding"/>
    <property type="evidence" value="ECO:0007669"/>
    <property type="project" value="InterPro"/>
</dbReference>
<dbReference type="GeneID" id="43348312"/>
<feature type="domain" description="Alcohol dehydrogenase iron-type/glycerol dehydrogenase GldA" evidence="4">
    <location>
        <begin position="7"/>
        <end position="180"/>
    </location>
</feature>
<sequence length="388" mass="42079">MFSFCIPTEFVFGTGCFKELHKYNLPGKKALIVITNGKSIRNSGYLAELENQLSLAGKEYEVFDGITPNPTTDSIMDAAKTAKDSACDFIIGFGGGSPMDSAKLIALAATNPGNIWDYCQKGSGGRKLPTNQPLPVVCISTTAGTGSEADNSGMVTNPITHEKLGIGFQSLFPVLSVVDPELMRSVPPRLTAYQGLDTFFHLAEGYLSKKANYFNEMFSITGIEKIGAYLARAVIEGNDLEARENVAFANTLGGFVMSTGKLLSQHSLEHILSAYHPNLPHGAGLILISRAYFGFFIDKGLCRQKFIDMARALGNKNASEPQDFLSALDKLLEDCGVSNLTMSEFGIKAEELPAMAKEVRESLAPAFECDPTLLTIEDCAEIYRKSFK</sequence>
<evidence type="ECO:0000259" key="5">
    <source>
        <dbReference type="Pfam" id="PF25137"/>
    </source>
</evidence>
<evidence type="ECO:0000256" key="3">
    <source>
        <dbReference type="ARBA" id="ARBA00023002"/>
    </source>
</evidence>
<evidence type="ECO:0000313" key="6">
    <source>
        <dbReference type="EMBL" id="MTU43743.1"/>
    </source>
</evidence>
<accession>A0A6I3SA57</accession>
<name>A0A6I3SA57_9BURK</name>
<dbReference type="InterPro" id="IPR039697">
    <property type="entry name" value="Alcohol_dehydrogenase_Fe"/>
</dbReference>
<dbReference type="SUPFAM" id="SSF56796">
    <property type="entry name" value="Dehydroquinate synthase-like"/>
    <property type="match status" value="1"/>
</dbReference>
<comment type="similarity">
    <text evidence="2">Belongs to the iron-containing alcohol dehydrogenase family.</text>
</comment>
<comment type="cofactor">
    <cofactor evidence="1">
        <name>Fe cation</name>
        <dbReference type="ChEBI" id="CHEBI:24875"/>
    </cofactor>
</comment>
<dbReference type="Gene3D" id="1.20.1090.10">
    <property type="entry name" value="Dehydroquinate synthase-like - alpha domain"/>
    <property type="match status" value="1"/>
</dbReference>
<dbReference type="GO" id="GO:0004022">
    <property type="term" value="F:alcohol dehydrogenase (NAD+) activity"/>
    <property type="evidence" value="ECO:0007669"/>
    <property type="project" value="TreeGrafter"/>
</dbReference>
<dbReference type="FunFam" id="3.40.50.1970:FF:000003">
    <property type="entry name" value="Alcohol dehydrogenase, iron-containing"/>
    <property type="match status" value="1"/>
</dbReference>
<evidence type="ECO:0000259" key="4">
    <source>
        <dbReference type="Pfam" id="PF00465"/>
    </source>
</evidence>
<dbReference type="CDD" id="cd08185">
    <property type="entry name" value="Fe-ADH-like"/>
    <property type="match status" value="1"/>
</dbReference>
<dbReference type="Pfam" id="PF00465">
    <property type="entry name" value="Fe-ADH"/>
    <property type="match status" value="1"/>
</dbReference>
<dbReference type="PANTHER" id="PTHR11496:SF104">
    <property type="entry name" value="3-DEOXY-ALPHA-D-MANNO-OCTULOSONATE 8-OXIDASE"/>
    <property type="match status" value="1"/>
</dbReference>
<dbReference type="InterPro" id="IPR056798">
    <property type="entry name" value="ADH_Fe_C"/>
</dbReference>
<proteinExistence type="inferred from homology"/>
<organism evidence="6 7">
    <name type="scientific">Parasutterella excrementihominis</name>
    <dbReference type="NCBI Taxonomy" id="487175"/>
    <lineage>
        <taxon>Bacteria</taxon>
        <taxon>Pseudomonadati</taxon>
        <taxon>Pseudomonadota</taxon>
        <taxon>Betaproteobacteria</taxon>
        <taxon>Burkholderiales</taxon>
        <taxon>Sutterellaceae</taxon>
        <taxon>Parasutterella</taxon>
    </lineage>
</organism>
<feature type="domain" description="Fe-containing alcohol dehydrogenase-like C-terminal" evidence="5">
    <location>
        <begin position="191"/>
        <end position="386"/>
    </location>
</feature>
<dbReference type="AlphaFoldDB" id="A0A6I3SA57"/>
<dbReference type="InterPro" id="IPR001670">
    <property type="entry name" value="ADH_Fe/GldA"/>
</dbReference>
<keyword evidence="3" id="KW-0560">Oxidoreductase</keyword>
<dbReference type="RefSeq" id="WP_008863776.1">
    <property type="nucleotide sequence ID" value="NZ_CAJUON010000001.1"/>
</dbReference>
<dbReference type="PANTHER" id="PTHR11496">
    <property type="entry name" value="ALCOHOL DEHYDROGENASE"/>
    <property type="match status" value="1"/>
</dbReference>
<dbReference type="Gene3D" id="3.40.50.1970">
    <property type="match status" value="1"/>
</dbReference>
<protein>
    <submittedName>
        <fullName evidence="6">Iron-containing alcohol dehydrogenase</fullName>
    </submittedName>
</protein>
<comment type="caution">
    <text evidence="6">The sequence shown here is derived from an EMBL/GenBank/DDBJ whole genome shotgun (WGS) entry which is preliminary data.</text>
</comment>
<evidence type="ECO:0000256" key="2">
    <source>
        <dbReference type="ARBA" id="ARBA00007358"/>
    </source>
</evidence>
<dbReference type="EMBL" id="WNCL01000027">
    <property type="protein sequence ID" value="MTU43743.1"/>
    <property type="molecule type" value="Genomic_DNA"/>
</dbReference>
<dbReference type="Proteomes" id="UP000462362">
    <property type="component" value="Unassembled WGS sequence"/>
</dbReference>
<evidence type="ECO:0000313" key="7">
    <source>
        <dbReference type="Proteomes" id="UP000462362"/>
    </source>
</evidence>